<feature type="compositionally biased region" description="Polar residues" evidence="1">
    <location>
        <begin position="58"/>
        <end position="75"/>
    </location>
</feature>
<feature type="region of interest" description="Disordered" evidence="1">
    <location>
        <begin position="1"/>
        <end position="99"/>
    </location>
</feature>
<evidence type="ECO:0000313" key="3">
    <source>
        <dbReference type="Proteomes" id="UP000054771"/>
    </source>
</evidence>
<dbReference type="EMBL" id="CDMC01000034">
    <property type="protein sequence ID" value="CEL11880.1"/>
    <property type="molecule type" value="Genomic_DNA"/>
</dbReference>
<proteinExistence type="predicted"/>
<organism evidence="2 3">
    <name type="scientific">Aspergillus calidoustus</name>
    <dbReference type="NCBI Taxonomy" id="454130"/>
    <lineage>
        <taxon>Eukaryota</taxon>
        <taxon>Fungi</taxon>
        <taxon>Dikarya</taxon>
        <taxon>Ascomycota</taxon>
        <taxon>Pezizomycotina</taxon>
        <taxon>Eurotiomycetes</taxon>
        <taxon>Eurotiomycetidae</taxon>
        <taxon>Eurotiales</taxon>
        <taxon>Aspergillaceae</taxon>
        <taxon>Aspergillus</taxon>
        <taxon>Aspergillus subgen. Nidulantes</taxon>
    </lineage>
</organism>
<feature type="region of interest" description="Disordered" evidence="1">
    <location>
        <begin position="119"/>
        <end position="139"/>
    </location>
</feature>
<gene>
    <name evidence="2" type="ORF">ASPCAL14975</name>
</gene>
<sequence>MNSQVPEAEIDRGKQMESSFWGFDPVTEFDSGNPSEQMEANSLKKQRSALASSKYPAKSSQSPQLPVQDVSSAIHSQEPKTWATRSTDRLATKSEQKEDEYWGFDPVLRSATNLSMKSAAVEGSYSKEAHCTETSRLGK</sequence>
<accession>A0A0U5GLK8</accession>
<dbReference type="AlphaFoldDB" id="A0A0U5GLK8"/>
<feature type="compositionally biased region" description="Polar residues" evidence="1">
    <location>
        <begin position="30"/>
        <end position="40"/>
    </location>
</feature>
<dbReference type="Proteomes" id="UP000054771">
    <property type="component" value="Unassembled WGS sequence"/>
</dbReference>
<dbReference type="OrthoDB" id="10424589at2759"/>
<evidence type="ECO:0000313" key="2">
    <source>
        <dbReference type="EMBL" id="CEL11880.1"/>
    </source>
</evidence>
<keyword evidence="3" id="KW-1185">Reference proteome</keyword>
<reference evidence="3" key="1">
    <citation type="journal article" date="2016" name="Genome Announc.">
        <title>Draft genome sequences of fungus Aspergillus calidoustus.</title>
        <authorList>
            <person name="Horn F."/>
            <person name="Linde J."/>
            <person name="Mattern D.J."/>
            <person name="Walther G."/>
            <person name="Guthke R."/>
            <person name="Scherlach K."/>
            <person name="Martin K."/>
            <person name="Brakhage A.A."/>
            <person name="Petzke L."/>
            <person name="Valiante V."/>
        </authorList>
    </citation>
    <scope>NUCLEOTIDE SEQUENCE [LARGE SCALE GENOMIC DNA]</scope>
    <source>
        <strain evidence="3">SF006504</strain>
    </source>
</reference>
<feature type="compositionally biased region" description="Basic and acidic residues" evidence="1">
    <location>
        <begin position="86"/>
        <end position="99"/>
    </location>
</feature>
<protein>
    <submittedName>
        <fullName evidence="2">Uncharacterized protein</fullName>
    </submittedName>
</protein>
<evidence type="ECO:0000256" key="1">
    <source>
        <dbReference type="SAM" id="MobiDB-lite"/>
    </source>
</evidence>
<name>A0A0U5GLK8_ASPCI</name>